<dbReference type="Proteomes" id="UP000299102">
    <property type="component" value="Unassembled WGS sequence"/>
</dbReference>
<evidence type="ECO:0000313" key="2">
    <source>
        <dbReference type="EMBL" id="GBP70174.1"/>
    </source>
</evidence>
<evidence type="ECO:0000313" key="3">
    <source>
        <dbReference type="Proteomes" id="UP000299102"/>
    </source>
</evidence>
<dbReference type="EMBL" id="BGZK01001066">
    <property type="protein sequence ID" value="GBP70174.1"/>
    <property type="molecule type" value="Genomic_DNA"/>
</dbReference>
<organism evidence="2 3">
    <name type="scientific">Eumeta variegata</name>
    <name type="common">Bagworm moth</name>
    <name type="synonym">Eumeta japonica</name>
    <dbReference type="NCBI Taxonomy" id="151549"/>
    <lineage>
        <taxon>Eukaryota</taxon>
        <taxon>Metazoa</taxon>
        <taxon>Ecdysozoa</taxon>
        <taxon>Arthropoda</taxon>
        <taxon>Hexapoda</taxon>
        <taxon>Insecta</taxon>
        <taxon>Pterygota</taxon>
        <taxon>Neoptera</taxon>
        <taxon>Endopterygota</taxon>
        <taxon>Lepidoptera</taxon>
        <taxon>Glossata</taxon>
        <taxon>Ditrysia</taxon>
        <taxon>Tineoidea</taxon>
        <taxon>Psychidae</taxon>
        <taxon>Oiketicinae</taxon>
        <taxon>Eumeta</taxon>
    </lineage>
</organism>
<proteinExistence type="predicted"/>
<protein>
    <submittedName>
        <fullName evidence="2">Uncharacterized protein</fullName>
    </submittedName>
</protein>
<gene>
    <name evidence="2" type="ORF">EVAR_46669_1</name>
</gene>
<feature type="region of interest" description="Disordered" evidence="1">
    <location>
        <begin position="1"/>
        <end position="33"/>
    </location>
</feature>
<accession>A0A4C1Y5B2</accession>
<reference evidence="2 3" key="1">
    <citation type="journal article" date="2019" name="Commun. Biol.">
        <title>The bagworm genome reveals a unique fibroin gene that provides high tensile strength.</title>
        <authorList>
            <person name="Kono N."/>
            <person name="Nakamura H."/>
            <person name="Ohtoshi R."/>
            <person name="Tomita M."/>
            <person name="Numata K."/>
            <person name="Arakawa K."/>
        </authorList>
    </citation>
    <scope>NUCLEOTIDE SEQUENCE [LARGE SCALE GENOMIC DNA]</scope>
</reference>
<comment type="caution">
    <text evidence="2">The sequence shown here is derived from an EMBL/GenBank/DDBJ whole genome shotgun (WGS) entry which is preliminary data.</text>
</comment>
<evidence type="ECO:0000256" key="1">
    <source>
        <dbReference type="SAM" id="MobiDB-lite"/>
    </source>
</evidence>
<keyword evidence="3" id="KW-1185">Reference proteome</keyword>
<sequence>MDGSLFSTRRDPHPPLPPSTSERAPRPPAEARPSPVVLRELLIAAASTARGAFPPTVQDDSPRARADGTGAAWKTVKMRKARLRLPPVATSFRLASVP</sequence>
<name>A0A4C1Y5B2_EUMVA</name>
<dbReference type="AlphaFoldDB" id="A0A4C1Y5B2"/>